<dbReference type="EMBL" id="CAKOFQ010007165">
    <property type="protein sequence ID" value="CAH1993116.1"/>
    <property type="molecule type" value="Genomic_DNA"/>
</dbReference>
<dbReference type="AlphaFoldDB" id="A0A9P0LKN4"/>
<keyword evidence="2" id="KW-1185">Reference proteome</keyword>
<name>A0A9P0LKN4_ACAOB</name>
<gene>
    <name evidence="1" type="ORF">ACAOBT_LOCUS21303</name>
</gene>
<proteinExistence type="predicted"/>
<dbReference type="OrthoDB" id="8195499at2759"/>
<evidence type="ECO:0000313" key="1">
    <source>
        <dbReference type="EMBL" id="CAH1993116.1"/>
    </source>
</evidence>
<reference evidence="1" key="1">
    <citation type="submission" date="2022-03" db="EMBL/GenBank/DDBJ databases">
        <authorList>
            <person name="Sayadi A."/>
        </authorList>
    </citation>
    <scope>NUCLEOTIDE SEQUENCE</scope>
</reference>
<organism evidence="1 2">
    <name type="scientific">Acanthoscelides obtectus</name>
    <name type="common">Bean weevil</name>
    <name type="synonym">Bruchus obtectus</name>
    <dbReference type="NCBI Taxonomy" id="200917"/>
    <lineage>
        <taxon>Eukaryota</taxon>
        <taxon>Metazoa</taxon>
        <taxon>Ecdysozoa</taxon>
        <taxon>Arthropoda</taxon>
        <taxon>Hexapoda</taxon>
        <taxon>Insecta</taxon>
        <taxon>Pterygota</taxon>
        <taxon>Neoptera</taxon>
        <taxon>Endopterygota</taxon>
        <taxon>Coleoptera</taxon>
        <taxon>Polyphaga</taxon>
        <taxon>Cucujiformia</taxon>
        <taxon>Chrysomeloidea</taxon>
        <taxon>Chrysomelidae</taxon>
        <taxon>Bruchinae</taxon>
        <taxon>Bruchini</taxon>
        <taxon>Acanthoscelides</taxon>
    </lineage>
</organism>
<evidence type="ECO:0000313" key="2">
    <source>
        <dbReference type="Proteomes" id="UP001152888"/>
    </source>
</evidence>
<comment type="caution">
    <text evidence="1">The sequence shown here is derived from an EMBL/GenBank/DDBJ whole genome shotgun (WGS) entry which is preliminary data.</text>
</comment>
<protein>
    <submittedName>
        <fullName evidence="1">Uncharacterized protein</fullName>
    </submittedName>
</protein>
<sequence length="97" mass="11349">MLLTENSVVTLKIFKKLNKRRNRKHTHVIYKNRVLYGEFHRLYLQLREDETAYFSNFISATGIHIPYIEIISCMHSYGGLQSHLTIILSGTYACTNN</sequence>
<accession>A0A9P0LKN4</accession>
<dbReference type="Proteomes" id="UP001152888">
    <property type="component" value="Unassembled WGS sequence"/>
</dbReference>